<comment type="caution">
    <text evidence="4">The sequence shown here is derived from an EMBL/GenBank/DDBJ whole genome shotgun (WGS) entry which is preliminary data.</text>
</comment>
<evidence type="ECO:0000313" key="5">
    <source>
        <dbReference type="Proteomes" id="UP000559256"/>
    </source>
</evidence>
<dbReference type="InterPro" id="IPR001466">
    <property type="entry name" value="Beta-lactam-related"/>
</dbReference>
<evidence type="ECO:0000313" key="4">
    <source>
        <dbReference type="EMBL" id="KAF5359056.1"/>
    </source>
</evidence>
<gene>
    <name evidence="4" type="ORF">D9758_004913</name>
</gene>
<dbReference type="EMBL" id="JAACJM010000047">
    <property type="protein sequence ID" value="KAF5359056.1"/>
    <property type="molecule type" value="Genomic_DNA"/>
</dbReference>
<dbReference type="SUPFAM" id="SSF56601">
    <property type="entry name" value="beta-lactamase/transpeptidase-like"/>
    <property type="match status" value="1"/>
</dbReference>
<dbReference type="Proteomes" id="UP000559256">
    <property type="component" value="Unassembled WGS sequence"/>
</dbReference>
<keyword evidence="2" id="KW-0378">Hydrolase</keyword>
<keyword evidence="5" id="KW-1185">Reference proteome</keyword>
<accession>A0A8H5G6G9</accession>
<reference evidence="4 5" key="1">
    <citation type="journal article" date="2020" name="ISME J.">
        <title>Uncovering the hidden diversity of litter-decomposition mechanisms in mushroom-forming fungi.</title>
        <authorList>
            <person name="Floudas D."/>
            <person name="Bentzer J."/>
            <person name="Ahren D."/>
            <person name="Johansson T."/>
            <person name="Persson P."/>
            <person name="Tunlid A."/>
        </authorList>
    </citation>
    <scope>NUCLEOTIDE SEQUENCE [LARGE SCALE GENOMIC DNA]</scope>
    <source>
        <strain evidence="4 5">CBS 291.85</strain>
    </source>
</reference>
<sequence length="379" mass="42120">MESLRAEIATATGEMGREHQILAATVLIAGNQSGPLVEEAHGFKHLAEDTVPADLNSTFWVASCTKLMTTVAALQIVERGLVSLDEDITRVLHEWKDVAVLTGFDESGRPITGPAQNKMTLRQLLTHSSGMVYDALSPELQKYRQYQGLPPIAPRTGQTLAEATLGPLLYEPGEGWCYSCSIDWAGVVVERLGGCGTLEDYMSKNIWSPLGMTAVTFHLNDRPDIRSNLVEMLARDETGQLQVSSTSIEPHTFKYDAGGDGLYLKPTDYAKLLASLLRNDEVLLKKETVDMMFTPQLRDPKWLTAFIKATPYPMHYTLLHALPKEIDWNWGLGDSLTWRIYPGKGRKRLYVGQAFQTCSGGLIVEATFMGCMPPRLRLW</sequence>
<dbReference type="PANTHER" id="PTHR43283:SF17">
    <property type="entry name" value="(LOVD), PUTATIVE (AFU_ORTHOLOGUE AFUA_5G00920)-RELATED"/>
    <property type="match status" value="1"/>
</dbReference>
<dbReference type="GO" id="GO:0016787">
    <property type="term" value="F:hydrolase activity"/>
    <property type="evidence" value="ECO:0007669"/>
    <property type="project" value="UniProtKB-KW"/>
</dbReference>
<dbReference type="Gene3D" id="3.40.710.10">
    <property type="entry name" value="DD-peptidase/beta-lactamase superfamily"/>
    <property type="match status" value="1"/>
</dbReference>
<dbReference type="InterPro" id="IPR012338">
    <property type="entry name" value="Beta-lactam/transpept-like"/>
</dbReference>
<feature type="domain" description="Beta-lactamase-related" evidence="3">
    <location>
        <begin position="18"/>
        <end position="310"/>
    </location>
</feature>
<comment type="similarity">
    <text evidence="1">Belongs to the class-A beta-lactamase family.</text>
</comment>
<dbReference type="OrthoDB" id="428260at2759"/>
<dbReference type="PANTHER" id="PTHR43283">
    <property type="entry name" value="BETA-LACTAMASE-RELATED"/>
    <property type="match status" value="1"/>
</dbReference>
<evidence type="ECO:0000256" key="1">
    <source>
        <dbReference type="ARBA" id="ARBA00009009"/>
    </source>
</evidence>
<protein>
    <recommendedName>
        <fullName evidence="3">Beta-lactamase-related domain-containing protein</fullName>
    </recommendedName>
</protein>
<dbReference type="AlphaFoldDB" id="A0A8H5G6G9"/>
<dbReference type="Pfam" id="PF00144">
    <property type="entry name" value="Beta-lactamase"/>
    <property type="match status" value="1"/>
</dbReference>
<proteinExistence type="inferred from homology"/>
<evidence type="ECO:0000259" key="3">
    <source>
        <dbReference type="Pfam" id="PF00144"/>
    </source>
</evidence>
<organism evidence="4 5">
    <name type="scientific">Tetrapyrgos nigripes</name>
    <dbReference type="NCBI Taxonomy" id="182062"/>
    <lineage>
        <taxon>Eukaryota</taxon>
        <taxon>Fungi</taxon>
        <taxon>Dikarya</taxon>
        <taxon>Basidiomycota</taxon>
        <taxon>Agaricomycotina</taxon>
        <taxon>Agaricomycetes</taxon>
        <taxon>Agaricomycetidae</taxon>
        <taxon>Agaricales</taxon>
        <taxon>Marasmiineae</taxon>
        <taxon>Marasmiaceae</taxon>
        <taxon>Tetrapyrgos</taxon>
    </lineage>
</organism>
<dbReference type="InterPro" id="IPR050789">
    <property type="entry name" value="Diverse_Enzym_Activities"/>
</dbReference>
<evidence type="ECO:0000256" key="2">
    <source>
        <dbReference type="ARBA" id="ARBA00022801"/>
    </source>
</evidence>
<name>A0A8H5G6G9_9AGAR</name>